<dbReference type="Pfam" id="PF19313">
    <property type="entry name" value="DUF5916"/>
    <property type="match status" value="1"/>
</dbReference>
<dbReference type="Gene3D" id="2.60.40.1190">
    <property type="match status" value="1"/>
</dbReference>
<name>H2BWY4_GILLR</name>
<dbReference type="InterPro" id="IPR045670">
    <property type="entry name" value="DUF5916"/>
</dbReference>
<proteinExistence type="predicted"/>
<dbReference type="RefSeq" id="WP_006990460.1">
    <property type="nucleotide sequence ID" value="NZ_JH594606.1"/>
</dbReference>
<organism evidence="2 3">
    <name type="scientific">Gillisia limnaea (strain DSM 15749 / LMG 21470 / R-8282)</name>
    <dbReference type="NCBI Taxonomy" id="865937"/>
    <lineage>
        <taxon>Bacteria</taxon>
        <taxon>Pseudomonadati</taxon>
        <taxon>Bacteroidota</taxon>
        <taxon>Flavobacteriia</taxon>
        <taxon>Flavobacteriales</taxon>
        <taxon>Flavobacteriaceae</taxon>
        <taxon>Gillisia</taxon>
    </lineage>
</organism>
<keyword evidence="3" id="KW-1185">Reference proteome</keyword>
<dbReference type="CDD" id="cd09618">
    <property type="entry name" value="CBM9_like_2"/>
    <property type="match status" value="1"/>
</dbReference>
<dbReference type="EMBL" id="JH594606">
    <property type="protein sequence ID" value="EHQ04157.1"/>
    <property type="molecule type" value="Genomic_DNA"/>
</dbReference>
<evidence type="ECO:0000313" key="3">
    <source>
        <dbReference type="Proteomes" id="UP000003844"/>
    </source>
</evidence>
<dbReference type="Proteomes" id="UP000003844">
    <property type="component" value="Unassembled WGS sequence"/>
</dbReference>
<protein>
    <recommendedName>
        <fullName evidence="1">DUF5916 domain-containing protein</fullName>
    </recommendedName>
</protein>
<evidence type="ECO:0000313" key="2">
    <source>
        <dbReference type="EMBL" id="EHQ04157.1"/>
    </source>
</evidence>
<gene>
    <name evidence="2" type="ORF">Gilli_3560</name>
</gene>
<reference evidence="3" key="1">
    <citation type="journal article" date="2012" name="Stand. Genomic Sci.">
        <title>Genome sequence of the Antarctic rhodopsins-containing flavobacterium Gillisia limnaea type strain (R-8282(T)).</title>
        <authorList>
            <person name="Riedel T."/>
            <person name="Held B."/>
            <person name="Nolan M."/>
            <person name="Lucas S."/>
            <person name="Lapidus A."/>
            <person name="Tice H."/>
            <person name="Del Rio T.G."/>
            <person name="Cheng J.F."/>
            <person name="Han C."/>
            <person name="Tapia R."/>
            <person name="Goodwin L.A."/>
            <person name="Pitluck S."/>
            <person name="Liolios K."/>
            <person name="Mavromatis K."/>
            <person name="Pagani I."/>
            <person name="Ivanova N."/>
            <person name="Mikhailova N."/>
            <person name="Pati A."/>
            <person name="Chen A."/>
            <person name="Palaniappan K."/>
            <person name="Land M."/>
            <person name="Rohde M."/>
            <person name="Tindall B.J."/>
            <person name="Detter J.C."/>
            <person name="Goker M."/>
            <person name="Bristow J."/>
            <person name="Eisen J.A."/>
            <person name="Markowitz V."/>
            <person name="Hugenholtz P."/>
            <person name="Kyrpides N.C."/>
            <person name="Klenk H.P."/>
            <person name="Woyke T."/>
        </authorList>
    </citation>
    <scope>NUCLEOTIDE SEQUENCE [LARGE SCALE GENOMIC DNA]</scope>
    <source>
        <strain evidence="3">DSM 15749 / LMG 21470 / R-8282</strain>
    </source>
</reference>
<feature type="domain" description="DUF5916" evidence="1">
    <location>
        <begin position="236"/>
        <end position="813"/>
    </location>
</feature>
<sequence>MIFKNLVFIASILIFINLKAQDIDPNKLSKKEYSAQRITEAPKINGFLNDPVWEGTPIATNFLMVEPGDGNPSRETHRTQVKIVYDDEAIYIAAYMLVNEPDRILRQFTQRDNIGQADFFQVDVNTYNDGENQTRFIITSAGTLADAKMSGENEDYSYNVVWEGEISYDDKGWYAELKIPYAALRFPKKEEQLWGLQMNRKITHLNETYSWNYIDKSVGKITQHNGLLRGIKNIDPPIRLSFYPYSSIETDQFEGNNQTNFNAGMDFKYGITDAFTLDATLIPDFGQTAFDNVELNLGPFEQAFGENRAFFTEGTELFTKGNLFYSRRIGDSPIGFNQAQRESIKNEVLIENPEKADLLNAIKISGRTENDLGIGFFNAITKETRAIFQDTVSGDFRYKVTEPLANYSIVVLDQQFNQNSSISLINTNVVREGRFRDGNVTGFLFDVFNNSNSFNFNGEAKMSNVNKPGQNITGFASNFEINRTKGNFRYGVKHDFANETYDINDLGLNFRNNYNNFFWNTSYQIFEPIGKLNRFTIQIFGNHTRRYKPDLATGTDVGGSFFAVMKNRFAFGGSAVMESDFKDFFEPRREGHYITYKKSLGGETWISSDYRKKFALDARISYRDYFDSDQENYRLRLSPRFRFNDKISFIYSLNYSVTNSRNSFVALKPEDIIFGNRDTESVENSLQGSYNFNTKQALNLSFRNFWSVANFAKGQFKSLQDKGEVTAKNYPIPPNEDPNVNFNIWNLDLSYSWQFAPGSEAILLYRNSIFNLSDQSQLGYEESLERLFEQSLRQNLSLRVVYFIDYNNIRNIFKS</sequence>
<dbReference type="eggNOG" id="COG2091">
    <property type="taxonomic scope" value="Bacteria"/>
</dbReference>
<dbReference type="HOGENOM" id="CLU_016090_0_0_10"/>
<dbReference type="AlphaFoldDB" id="H2BWY4"/>
<dbReference type="OrthoDB" id="9786766at2"/>
<accession>H2BWY4</accession>
<dbReference type="SUPFAM" id="SSF49344">
    <property type="entry name" value="CBD9-like"/>
    <property type="match status" value="1"/>
</dbReference>
<evidence type="ECO:0000259" key="1">
    <source>
        <dbReference type="Pfam" id="PF19313"/>
    </source>
</evidence>
<dbReference type="STRING" id="865937.Gilli_3560"/>